<sequence>MKINIYKSIYNFQETNTNFLENLESLNDDNYELLNDKELVSDSNELKLISKVYIRKKDKKLLDWQLLIKNVYLDTEEDDNLFSESGHHFDAILFLKEDTTLQNNVYIIPFGQAYHDINNLIDYDFGIDFAERAIKNEDIVNKNVNFFQQNRLKEIVNYRRNSVDYVRPSESYISVQGHPQNPQIFGKTMTCGTSISLRVPNRKQQFIDKISVIIKEINAIINLPQKISEFPRIVTLKDLNKIEVLDTLLLKKLSNS</sequence>
<organism evidence="1">
    <name type="scientific">Staphylococcus aureus</name>
    <dbReference type="NCBI Taxonomy" id="1280"/>
    <lineage>
        <taxon>Bacteria</taxon>
        <taxon>Bacillati</taxon>
        <taxon>Bacillota</taxon>
        <taxon>Bacilli</taxon>
        <taxon>Bacillales</taxon>
        <taxon>Staphylococcaceae</taxon>
        <taxon>Staphylococcus</taxon>
    </lineage>
</organism>
<name>Q9XE03_STAAU</name>
<evidence type="ECO:0000313" key="1">
    <source>
        <dbReference type="EMBL" id="BAA82253.1"/>
    </source>
</evidence>
<dbReference type="Pfam" id="PF19614">
    <property type="entry name" value="DUF6119"/>
    <property type="match status" value="1"/>
</dbReference>
<feature type="non-terminal residue" evidence="1">
    <location>
        <position position="256"/>
    </location>
</feature>
<dbReference type="EMBL" id="AB014440">
    <property type="protein sequence ID" value="BAA82253.1"/>
    <property type="molecule type" value="Genomic_DNA"/>
</dbReference>
<accession>Q9XE03</accession>
<dbReference type="InterPro" id="IPR026487">
    <property type="entry name" value="CHP04141"/>
</dbReference>
<proteinExistence type="predicted"/>
<reference evidence="1" key="1">
    <citation type="journal article" date="1999" name="Antimicrob. Agents Chemother.">
        <title>Cloning and nucleotide sequence determination of the entire mec DNA of pre-methicillin-resistant Staphylococcus aureus N315.</title>
        <authorList>
            <person name="Ito T."/>
            <person name="Katayama Y."/>
            <person name="Hiramatsu K."/>
        </authorList>
    </citation>
    <scope>NUCLEOTIDE SEQUENCE</scope>
    <source>
        <strain evidence="1">NCTC8325</strain>
    </source>
</reference>
<dbReference type="AlphaFoldDB" id="Q9XE03"/>
<protein>
    <submittedName>
        <fullName evidence="1">Orf2</fullName>
    </submittedName>
</protein>